<accession>A0A1C3EQ03</accession>
<comment type="catalytic activity">
    <reaction evidence="3">
        <text>an (S)-2-haloacid + H2O = a (2R)-2-hydroxycarboxylate + a halide anion + H(+)</text>
        <dbReference type="Rhea" id="RHEA:11192"/>
        <dbReference type="ChEBI" id="CHEBI:15377"/>
        <dbReference type="ChEBI" id="CHEBI:15378"/>
        <dbReference type="ChEBI" id="CHEBI:16042"/>
        <dbReference type="ChEBI" id="CHEBI:58314"/>
        <dbReference type="ChEBI" id="CHEBI:137405"/>
        <dbReference type="EC" id="3.8.1.2"/>
    </reaction>
</comment>
<protein>
    <recommendedName>
        <fullName evidence="3">(S)-2-haloacid dehalogenase</fullName>
        <ecNumber evidence="3">3.8.1.2</ecNumber>
    </recommendedName>
    <alternativeName>
        <fullName evidence="3">2-haloalkanoic acid dehalogenase</fullName>
    </alternativeName>
    <alternativeName>
        <fullName evidence="3">Halocarboxylic acid halidohydrolase</fullName>
    </alternativeName>
    <alternativeName>
        <fullName evidence="3">L-2-haloacid dehalogenase</fullName>
    </alternativeName>
</protein>
<name>A0A1C3EQ03_9GAMM</name>
<dbReference type="SUPFAM" id="SSF56784">
    <property type="entry name" value="HAD-like"/>
    <property type="match status" value="1"/>
</dbReference>
<keyword evidence="2 3" id="KW-0378">Hydrolase</keyword>
<dbReference type="STRING" id="1080227.A8L45_04800"/>
<evidence type="ECO:0000256" key="3">
    <source>
        <dbReference type="RuleBase" id="RU368077"/>
    </source>
</evidence>
<proteinExistence type="inferred from homology"/>
<dbReference type="InterPro" id="IPR006439">
    <property type="entry name" value="HAD-SF_hydro_IA"/>
</dbReference>
<dbReference type="InterPro" id="IPR006328">
    <property type="entry name" value="2-HAD"/>
</dbReference>
<reference evidence="4 5" key="1">
    <citation type="submission" date="2016-05" db="EMBL/GenBank/DDBJ databases">
        <title>Genomic Taxonomy of the Vibrionaceae.</title>
        <authorList>
            <person name="Gomez-Gil B."/>
            <person name="Enciso-Ibarra J."/>
        </authorList>
    </citation>
    <scope>NUCLEOTIDE SEQUENCE [LARGE SCALE GENOMIC DNA]</scope>
    <source>
        <strain evidence="4 5">CAIM 1920</strain>
    </source>
</reference>
<evidence type="ECO:0000313" key="5">
    <source>
        <dbReference type="Proteomes" id="UP000094936"/>
    </source>
</evidence>
<dbReference type="AlphaFoldDB" id="A0A1C3EQ03"/>
<evidence type="ECO:0000313" key="4">
    <source>
        <dbReference type="EMBL" id="ODA35279.1"/>
    </source>
</evidence>
<dbReference type="Pfam" id="PF00702">
    <property type="entry name" value="Hydrolase"/>
    <property type="match status" value="1"/>
</dbReference>
<dbReference type="CDD" id="cd02588">
    <property type="entry name" value="HAD_L2-DEX"/>
    <property type="match status" value="1"/>
</dbReference>
<comment type="similarity">
    <text evidence="1 3">Belongs to the HAD-like hydrolase superfamily. S-2-haloalkanoic acid dehalogenase family.</text>
</comment>
<dbReference type="Proteomes" id="UP000094936">
    <property type="component" value="Unassembled WGS sequence"/>
</dbReference>
<organism evidence="4 5">
    <name type="scientific">Veronia pacifica</name>
    <dbReference type="NCBI Taxonomy" id="1080227"/>
    <lineage>
        <taxon>Bacteria</taxon>
        <taxon>Pseudomonadati</taxon>
        <taxon>Pseudomonadota</taxon>
        <taxon>Gammaproteobacteria</taxon>
        <taxon>Vibrionales</taxon>
        <taxon>Vibrionaceae</taxon>
        <taxon>Veronia</taxon>
    </lineage>
</organism>
<dbReference type="PANTHER" id="PTHR43316:SF3">
    <property type="entry name" value="HALOACID DEHALOGENASE, TYPE II (AFU_ORTHOLOGUE AFUA_2G07750)-RELATED"/>
    <property type="match status" value="1"/>
</dbReference>
<sequence length="234" mass="26733">MNRESQMITLAFDVYGTLINTQGVVTLLEKMVGDKADDFSRSWRNKQLEYSFRRGLMKQYAPFSQCTIDALDYTCNLFNEDLTSTERKKLIEAYDELPPFDDVIPCLKQLATRPVRLFAFSNGQFAAVKKLLDHAEILPLLIDIISVDEVQSFKPDPAVYHYFLRQSGSKEDQSWLISSNPFDVIGASHAGIKSIWLKREQNSLLDPWDIKPELTIDNLCALKDIIDDLTSSQI</sequence>
<keyword evidence="5" id="KW-1185">Reference proteome</keyword>
<dbReference type="InterPro" id="IPR023198">
    <property type="entry name" value="PGP-like_dom2"/>
</dbReference>
<comment type="caution">
    <text evidence="4">The sequence shown here is derived from an EMBL/GenBank/DDBJ whole genome shotgun (WGS) entry which is preliminary data.</text>
</comment>
<dbReference type="PRINTS" id="PR00413">
    <property type="entry name" value="HADHALOGNASE"/>
</dbReference>
<evidence type="ECO:0000256" key="2">
    <source>
        <dbReference type="ARBA" id="ARBA00022801"/>
    </source>
</evidence>
<comment type="function">
    <text evidence="3">Catalyzes the hydrolytic dehalogenation of small (S)-2-haloalkanoic acids to yield the corresponding (R)-2-hydroxyalkanoic acids.</text>
</comment>
<dbReference type="EMBL" id="LYBM01000005">
    <property type="protein sequence ID" value="ODA35279.1"/>
    <property type="molecule type" value="Genomic_DNA"/>
</dbReference>
<dbReference type="Gene3D" id="1.10.150.240">
    <property type="entry name" value="Putative phosphatase, domain 2"/>
    <property type="match status" value="1"/>
</dbReference>
<dbReference type="GO" id="GO:0018784">
    <property type="term" value="F:(S)-2-haloacid dehalogenase activity"/>
    <property type="evidence" value="ECO:0007669"/>
    <property type="project" value="UniProtKB-UniRule"/>
</dbReference>
<gene>
    <name evidence="4" type="ORF">A8L45_04800</name>
</gene>
<dbReference type="OrthoDB" id="5865007at2"/>
<dbReference type="SFLD" id="SFLDS00003">
    <property type="entry name" value="Haloacid_Dehalogenase"/>
    <property type="match status" value="1"/>
</dbReference>
<evidence type="ECO:0000256" key="1">
    <source>
        <dbReference type="ARBA" id="ARBA00008106"/>
    </source>
</evidence>
<dbReference type="NCBIfam" id="TIGR01428">
    <property type="entry name" value="HAD_type_II"/>
    <property type="match status" value="1"/>
</dbReference>
<dbReference type="InterPro" id="IPR023214">
    <property type="entry name" value="HAD_sf"/>
</dbReference>
<dbReference type="Gene3D" id="3.40.50.1000">
    <property type="entry name" value="HAD superfamily/HAD-like"/>
    <property type="match status" value="1"/>
</dbReference>
<dbReference type="InterPro" id="IPR036412">
    <property type="entry name" value="HAD-like_sf"/>
</dbReference>
<dbReference type="SFLD" id="SFLDG01129">
    <property type="entry name" value="C1.5:_HAD__Beta-PGM__Phosphata"/>
    <property type="match status" value="1"/>
</dbReference>
<dbReference type="PANTHER" id="PTHR43316">
    <property type="entry name" value="HYDROLASE, HALOACID DELAHOGENASE-RELATED"/>
    <property type="match status" value="1"/>
</dbReference>
<dbReference type="NCBIfam" id="TIGR01493">
    <property type="entry name" value="HAD-SF-IA-v2"/>
    <property type="match status" value="1"/>
</dbReference>
<dbReference type="EC" id="3.8.1.2" evidence="3"/>
<dbReference type="InterPro" id="IPR051540">
    <property type="entry name" value="S-2-haloacid_dehalogenase"/>
</dbReference>